<protein>
    <submittedName>
        <fullName evidence="13">Heme A synthase</fullName>
    </submittedName>
</protein>
<reference evidence="13 14" key="1">
    <citation type="submission" date="2018-09" db="EMBL/GenBank/DDBJ databases">
        <title>Draft genome of Simplicispira sp. NY-02.</title>
        <authorList>
            <person name="Im W.T."/>
        </authorList>
    </citation>
    <scope>NUCLEOTIDE SEQUENCE [LARGE SCALE GENOMIC DNA]</scope>
    <source>
        <strain evidence="13 14">NY-02</strain>
    </source>
</reference>
<keyword evidence="4" id="KW-0479">Metal-binding</keyword>
<evidence type="ECO:0000256" key="8">
    <source>
        <dbReference type="ARBA" id="ARBA00023133"/>
    </source>
</evidence>
<evidence type="ECO:0000256" key="9">
    <source>
        <dbReference type="ARBA" id="ARBA00023136"/>
    </source>
</evidence>
<evidence type="ECO:0000256" key="6">
    <source>
        <dbReference type="ARBA" id="ARBA00023002"/>
    </source>
</evidence>
<dbReference type="OrthoDB" id="1447144at2"/>
<feature type="transmembrane region" description="Helical" evidence="12">
    <location>
        <begin position="156"/>
        <end position="174"/>
    </location>
</feature>
<keyword evidence="5 12" id="KW-1133">Transmembrane helix</keyword>
<comment type="caution">
    <text evidence="13">The sequence shown here is derived from an EMBL/GenBank/DDBJ whole genome shotgun (WGS) entry which is preliminary data.</text>
</comment>
<dbReference type="Pfam" id="PF02628">
    <property type="entry name" value="COX15-CtaA"/>
    <property type="match status" value="1"/>
</dbReference>
<feature type="transmembrane region" description="Helical" evidence="12">
    <location>
        <begin position="301"/>
        <end position="318"/>
    </location>
</feature>
<keyword evidence="9 12" id="KW-0472">Membrane</keyword>
<organism evidence="13 14">
    <name type="scientific">Simplicispira hankyongi</name>
    <dbReference type="NCBI Taxonomy" id="2315688"/>
    <lineage>
        <taxon>Bacteria</taxon>
        <taxon>Pseudomonadati</taxon>
        <taxon>Pseudomonadota</taxon>
        <taxon>Betaproteobacteria</taxon>
        <taxon>Burkholderiales</taxon>
        <taxon>Comamonadaceae</taxon>
        <taxon>Simplicispira</taxon>
    </lineage>
</organism>
<proteinExistence type="predicted"/>
<accession>A0A398CEV2</accession>
<keyword evidence="14" id="KW-1185">Reference proteome</keyword>
<evidence type="ECO:0000256" key="12">
    <source>
        <dbReference type="SAM" id="Phobius"/>
    </source>
</evidence>
<comment type="pathway">
    <text evidence="11">Porphyrin-containing compound metabolism.</text>
</comment>
<comment type="subcellular location">
    <subcellularLocation>
        <location evidence="1">Membrane</location>
        <topology evidence="1">Multi-pass membrane protein</topology>
    </subcellularLocation>
</comment>
<dbReference type="GO" id="GO:0016491">
    <property type="term" value="F:oxidoreductase activity"/>
    <property type="evidence" value="ECO:0007669"/>
    <property type="project" value="UniProtKB-KW"/>
</dbReference>
<dbReference type="PANTHER" id="PTHR35457:SF1">
    <property type="entry name" value="HEME A SYNTHASE"/>
    <property type="match status" value="1"/>
</dbReference>
<keyword evidence="2" id="KW-1003">Cell membrane</keyword>
<feature type="transmembrane region" description="Helical" evidence="12">
    <location>
        <begin position="118"/>
        <end position="136"/>
    </location>
</feature>
<keyword evidence="7" id="KW-0408">Iron</keyword>
<feature type="transmembrane region" description="Helical" evidence="12">
    <location>
        <begin position="225"/>
        <end position="243"/>
    </location>
</feature>
<name>A0A398CEV2_9BURK</name>
<gene>
    <name evidence="13" type="ORF">D3F03_07940</name>
</gene>
<feature type="transmembrane region" description="Helical" evidence="12">
    <location>
        <begin position="180"/>
        <end position="204"/>
    </location>
</feature>
<evidence type="ECO:0000256" key="4">
    <source>
        <dbReference type="ARBA" id="ARBA00022723"/>
    </source>
</evidence>
<dbReference type="InterPro" id="IPR003780">
    <property type="entry name" value="COX15/CtaA_fam"/>
</dbReference>
<feature type="transmembrane region" description="Helical" evidence="12">
    <location>
        <begin position="45"/>
        <end position="64"/>
    </location>
</feature>
<dbReference type="InterPro" id="IPR050450">
    <property type="entry name" value="COX15/CtaA_HemeA_synthase"/>
</dbReference>
<dbReference type="GO" id="GO:0016020">
    <property type="term" value="C:membrane"/>
    <property type="evidence" value="ECO:0007669"/>
    <property type="project" value="UniProtKB-SubCell"/>
</dbReference>
<evidence type="ECO:0000256" key="11">
    <source>
        <dbReference type="ARBA" id="ARBA00023444"/>
    </source>
</evidence>
<feature type="transmembrane region" description="Helical" evidence="12">
    <location>
        <begin position="355"/>
        <end position="374"/>
    </location>
</feature>
<feature type="transmembrane region" description="Helical" evidence="12">
    <location>
        <begin position="330"/>
        <end position="349"/>
    </location>
</feature>
<dbReference type="PANTHER" id="PTHR35457">
    <property type="entry name" value="HEME A SYNTHASE"/>
    <property type="match status" value="1"/>
</dbReference>
<feature type="transmembrane region" description="Helical" evidence="12">
    <location>
        <begin position="12"/>
        <end position="33"/>
    </location>
</feature>
<dbReference type="RefSeq" id="WP_119108851.1">
    <property type="nucleotide sequence ID" value="NZ_QXJC01000003.1"/>
</dbReference>
<evidence type="ECO:0000256" key="3">
    <source>
        <dbReference type="ARBA" id="ARBA00022692"/>
    </source>
</evidence>
<dbReference type="GO" id="GO:0046872">
    <property type="term" value="F:metal ion binding"/>
    <property type="evidence" value="ECO:0007669"/>
    <property type="project" value="UniProtKB-KW"/>
</dbReference>
<sequence>MNVSTPLYDLAPLLRMLAVGAAIALLPLCWVLWRNRGARKAGRWQALAVLTLFLTFDLVLFGAFTRLTDSGLGCPDWPGCYGNASPVGAHADIAAAQAALPSGPVTHSKAWVEMVHRYLATTVGALITVLAVGAWLARWRSRRAGKALAMNAPSPFWATLTLLWVCVQGAFGALTVTMKLFPAIVTLHLVGGVLLLALLCVQAVRQGAMPNGVSVSVPVPQVRILAWWSLGMLAVQVLLGGWVSTNYAVLACSSFPTCQGSWWPEMNFSQGFTLWRPLGMTVDGQLMGFPALTAIHYTHRLFAYAVFVVLGVLALRLHRAGAGLLAVQGRWLAGLLLLQFATGLSNVVLDWPLPAAVLHTGGAAALVLVLTWIVQTQRRSSATGMVPGLYAVPQGSRA</sequence>
<dbReference type="Proteomes" id="UP000266302">
    <property type="component" value="Unassembled WGS sequence"/>
</dbReference>
<dbReference type="GO" id="GO:0006784">
    <property type="term" value="P:heme A biosynthetic process"/>
    <property type="evidence" value="ECO:0007669"/>
    <property type="project" value="InterPro"/>
</dbReference>
<evidence type="ECO:0000256" key="2">
    <source>
        <dbReference type="ARBA" id="ARBA00022475"/>
    </source>
</evidence>
<keyword evidence="8" id="KW-0350">Heme biosynthesis</keyword>
<evidence type="ECO:0000256" key="1">
    <source>
        <dbReference type="ARBA" id="ARBA00004141"/>
    </source>
</evidence>
<evidence type="ECO:0000256" key="10">
    <source>
        <dbReference type="ARBA" id="ARBA00023157"/>
    </source>
</evidence>
<keyword evidence="3 12" id="KW-0812">Transmembrane</keyword>
<evidence type="ECO:0000313" key="14">
    <source>
        <dbReference type="Proteomes" id="UP000266302"/>
    </source>
</evidence>
<evidence type="ECO:0000256" key="7">
    <source>
        <dbReference type="ARBA" id="ARBA00023004"/>
    </source>
</evidence>
<dbReference type="AlphaFoldDB" id="A0A398CEV2"/>
<evidence type="ECO:0000313" key="13">
    <source>
        <dbReference type="EMBL" id="RID98186.1"/>
    </source>
</evidence>
<dbReference type="EMBL" id="QXJC01000003">
    <property type="protein sequence ID" value="RID98186.1"/>
    <property type="molecule type" value="Genomic_DNA"/>
</dbReference>
<keyword evidence="6" id="KW-0560">Oxidoreductase</keyword>
<keyword evidence="10" id="KW-1015">Disulfide bond</keyword>
<evidence type="ECO:0000256" key="5">
    <source>
        <dbReference type="ARBA" id="ARBA00022989"/>
    </source>
</evidence>